<dbReference type="InterPro" id="IPR029058">
    <property type="entry name" value="AB_hydrolase_fold"/>
</dbReference>
<accession>A0A858RB96</accession>
<dbReference type="GO" id="GO:0016787">
    <property type="term" value="F:hydrolase activity"/>
    <property type="evidence" value="ECO:0007669"/>
    <property type="project" value="UniProtKB-KW"/>
</dbReference>
<dbReference type="InterPro" id="IPR050300">
    <property type="entry name" value="GDXG_lipolytic_enzyme"/>
</dbReference>
<evidence type="ECO:0000256" key="2">
    <source>
        <dbReference type="ARBA" id="ARBA00022801"/>
    </source>
</evidence>
<dbReference type="EMBL" id="CP051775">
    <property type="protein sequence ID" value="QJE74611.1"/>
    <property type="molecule type" value="Genomic_DNA"/>
</dbReference>
<reference evidence="4" key="1">
    <citation type="submission" date="2020-04" db="EMBL/GenBank/DDBJ databases">
        <title>A desert anoxygenic phototrophic bacterium fixes CO2 using RubisCO under aerobic conditions.</title>
        <authorList>
            <person name="Tang K."/>
        </authorList>
    </citation>
    <scope>NUCLEOTIDE SEQUENCE [LARGE SCALE GENOMIC DNA]</scope>
    <source>
        <strain evidence="4">MIMtkB3</strain>
    </source>
</reference>
<evidence type="ECO:0000313" key="4">
    <source>
        <dbReference type="EMBL" id="QJE74611.1"/>
    </source>
</evidence>
<evidence type="ECO:0000256" key="1">
    <source>
        <dbReference type="ARBA" id="ARBA00010515"/>
    </source>
</evidence>
<protein>
    <submittedName>
        <fullName evidence="4">Alpha/beta hydrolase</fullName>
    </submittedName>
</protein>
<feature type="domain" description="Alpha/beta hydrolase fold-3" evidence="3">
    <location>
        <begin position="123"/>
        <end position="326"/>
    </location>
</feature>
<dbReference type="PANTHER" id="PTHR48081">
    <property type="entry name" value="AB HYDROLASE SUPERFAMILY PROTEIN C4A8.06C"/>
    <property type="match status" value="1"/>
</dbReference>
<sequence>MAFNLKAYVEDAVTRRLLRMGPALRDRLLGVAPVEVKGLRLDRDVAALARLMERSGKKPLDEVARDQGIEAARAQLREGFRAAARLKLRNPPDVRELRVRGGAGMLPARLYKPKGLTTAGPMMVYFHGGGYVLGDLDSHDTLLRYVCARANIRVLAVDYRLAPENPYPAAAEDAVAAYQDIAARAPSLGADPGRIAIGGDSAGGGLAMIAAHEAPEELRPKVLWLVNPAVDMVNHYPSYDLYGEGFLLSSRTVAWFRDSYVADPARRAEPFASPINLPHLSRLPVTWISAGRFDPLSDQVFALADRLRAAGVESKVMLEPTLVHNYPNLLGYVPAAKAATDMACGFLSSALMGRAGGPRDPGLRKEPRLQVKGP</sequence>
<dbReference type="SUPFAM" id="SSF53474">
    <property type="entry name" value="alpha/beta-Hydrolases"/>
    <property type="match status" value="1"/>
</dbReference>
<dbReference type="InterPro" id="IPR013094">
    <property type="entry name" value="AB_hydrolase_3"/>
</dbReference>
<dbReference type="Proteomes" id="UP000501891">
    <property type="component" value="Chromosome"/>
</dbReference>
<proteinExistence type="inferred from homology"/>
<organism evidence="4 5">
    <name type="scientific">Aerophototrophica crusticola</name>
    <dbReference type="NCBI Taxonomy" id="1709002"/>
    <lineage>
        <taxon>Bacteria</taxon>
        <taxon>Pseudomonadati</taxon>
        <taxon>Pseudomonadota</taxon>
        <taxon>Alphaproteobacteria</taxon>
        <taxon>Rhodospirillales</taxon>
        <taxon>Rhodospirillaceae</taxon>
        <taxon>Aerophototrophica</taxon>
    </lineage>
</organism>
<keyword evidence="5" id="KW-1185">Reference proteome</keyword>
<dbReference type="InterPro" id="IPR002168">
    <property type="entry name" value="Lipase_GDXG_HIS_AS"/>
</dbReference>
<gene>
    <name evidence="4" type="ORF">HHL28_17470</name>
</gene>
<dbReference type="PROSITE" id="PS01173">
    <property type="entry name" value="LIPASE_GDXG_HIS"/>
    <property type="match status" value="1"/>
</dbReference>
<keyword evidence="2 4" id="KW-0378">Hydrolase</keyword>
<dbReference type="KEGG" id="acru:HHL28_17470"/>
<dbReference type="AlphaFoldDB" id="A0A858RB96"/>
<evidence type="ECO:0000259" key="3">
    <source>
        <dbReference type="Pfam" id="PF07859"/>
    </source>
</evidence>
<comment type="similarity">
    <text evidence="1">Belongs to the 'GDXG' lipolytic enzyme family.</text>
</comment>
<dbReference type="Pfam" id="PF07859">
    <property type="entry name" value="Abhydrolase_3"/>
    <property type="match status" value="1"/>
</dbReference>
<name>A0A858RB96_9PROT</name>
<dbReference type="PANTHER" id="PTHR48081:SF8">
    <property type="entry name" value="ALPHA_BETA HYDROLASE FOLD-3 DOMAIN-CONTAINING PROTEIN-RELATED"/>
    <property type="match status" value="1"/>
</dbReference>
<dbReference type="Gene3D" id="3.40.50.1820">
    <property type="entry name" value="alpha/beta hydrolase"/>
    <property type="match status" value="1"/>
</dbReference>
<evidence type="ECO:0000313" key="5">
    <source>
        <dbReference type="Proteomes" id="UP000501891"/>
    </source>
</evidence>